<reference evidence="3" key="1">
    <citation type="submission" date="2009-08" db="EMBL/GenBank/DDBJ databases">
        <title>The complete genome of Chitinophaga pinensis DSM 2588.</title>
        <authorList>
            <consortium name="US DOE Joint Genome Institute (JGI-PGF)"/>
            <person name="Lucas S."/>
            <person name="Copeland A."/>
            <person name="Lapidus A."/>
            <person name="Glavina del Rio T."/>
            <person name="Dalin E."/>
            <person name="Tice H."/>
            <person name="Bruce D."/>
            <person name="Goodwin L."/>
            <person name="Pitluck S."/>
            <person name="Kyrpides N."/>
            <person name="Mavromatis K."/>
            <person name="Ivanova N."/>
            <person name="Mikhailova N."/>
            <person name="Sims D."/>
            <person name="Meinche L."/>
            <person name="Brettin T."/>
            <person name="Detter J.C."/>
            <person name="Han C."/>
            <person name="Larimer F."/>
            <person name="Land M."/>
            <person name="Hauser L."/>
            <person name="Markowitz V."/>
            <person name="Cheng J.-F."/>
            <person name="Hugenholtz P."/>
            <person name="Woyke T."/>
            <person name="Wu D."/>
            <person name="Spring S."/>
            <person name="Klenk H.-P."/>
            <person name="Eisen J.A."/>
        </authorList>
    </citation>
    <scope>NUCLEOTIDE SEQUENCE [LARGE SCALE GENOMIC DNA]</scope>
    <source>
        <strain evidence="3">ATCC 43595 / DSM 2588 / LMG 13176 / NBRC 15968 / NCIMB 11800 / UQM 2034</strain>
    </source>
</reference>
<evidence type="ECO:0000256" key="1">
    <source>
        <dbReference type="SAM" id="Phobius"/>
    </source>
</evidence>
<name>A0A979GUY9_CHIPD</name>
<dbReference type="EMBL" id="CP001699">
    <property type="protein sequence ID" value="ACU63078.1"/>
    <property type="molecule type" value="Genomic_DNA"/>
</dbReference>
<evidence type="ECO:0000313" key="2">
    <source>
        <dbReference type="EMBL" id="ACU63078.1"/>
    </source>
</evidence>
<gene>
    <name evidence="2" type="ordered locus">Cpin_5654</name>
</gene>
<keyword evidence="1" id="KW-1133">Transmembrane helix</keyword>
<reference evidence="2 3" key="2">
    <citation type="journal article" date="2010" name="Stand. Genomic Sci.">
        <title>Complete genome sequence of Chitinophaga pinensis type strain (UQM 2034).</title>
        <authorList>
            <person name="Glavina Del Rio T."/>
            <person name="Abt B."/>
            <person name="Spring S."/>
            <person name="Lapidus A."/>
            <person name="Nolan M."/>
            <person name="Tice H."/>
            <person name="Copeland A."/>
            <person name="Cheng J.F."/>
            <person name="Chen F."/>
            <person name="Bruce D."/>
            <person name="Goodwin L."/>
            <person name="Pitluck S."/>
            <person name="Ivanova N."/>
            <person name="Mavromatis K."/>
            <person name="Mikhailova N."/>
            <person name="Pati A."/>
            <person name="Chen A."/>
            <person name="Palaniappan K."/>
            <person name="Land M."/>
            <person name="Hauser L."/>
            <person name="Chang Y.J."/>
            <person name="Jeffries C.D."/>
            <person name="Chain P."/>
            <person name="Saunders E."/>
            <person name="Detter J.C."/>
            <person name="Brettin T."/>
            <person name="Rohde M."/>
            <person name="Goker M."/>
            <person name="Bristow J."/>
            <person name="Eisen J.A."/>
            <person name="Markowitz V."/>
            <person name="Hugenholtz P."/>
            <person name="Kyrpides N.C."/>
            <person name="Klenk H.P."/>
            <person name="Lucas S."/>
        </authorList>
    </citation>
    <scope>NUCLEOTIDE SEQUENCE [LARGE SCALE GENOMIC DNA]</scope>
    <source>
        <strain evidence="3">ATCC 43595 / DSM 2588 / LMG 13176 / NBRC 15968 / NCIMB 11800 / UQM 2034</strain>
    </source>
</reference>
<dbReference type="AlphaFoldDB" id="A0A979GUY9"/>
<organism evidence="2 3">
    <name type="scientific">Chitinophaga pinensis (strain ATCC 43595 / DSM 2588 / LMG 13176 / NBRC 15968 / NCIMB 11800 / UQM 2034)</name>
    <dbReference type="NCBI Taxonomy" id="485918"/>
    <lineage>
        <taxon>Bacteria</taxon>
        <taxon>Pseudomonadati</taxon>
        <taxon>Bacteroidota</taxon>
        <taxon>Chitinophagia</taxon>
        <taxon>Chitinophagales</taxon>
        <taxon>Chitinophagaceae</taxon>
        <taxon>Chitinophaga</taxon>
    </lineage>
</organism>
<proteinExistence type="predicted"/>
<keyword evidence="1" id="KW-0812">Transmembrane</keyword>
<keyword evidence="1" id="KW-0472">Membrane</keyword>
<evidence type="ECO:0000313" key="3">
    <source>
        <dbReference type="Proteomes" id="UP000002215"/>
    </source>
</evidence>
<protein>
    <submittedName>
        <fullName evidence="2">Uncharacterized protein</fullName>
    </submittedName>
</protein>
<dbReference type="Proteomes" id="UP000002215">
    <property type="component" value="Chromosome"/>
</dbReference>
<dbReference type="KEGG" id="cpi:Cpin_5654"/>
<sequence length="79" mass="9578">MKRSSINRKIWVYIREPAGFWGDQHELNLRSIFYYTNFLFKLIQLRFIFLTLLAMAFVDCMFIIVMVFQQDSLNILFMA</sequence>
<accession>A0A979GUY9</accession>
<feature type="transmembrane region" description="Helical" evidence="1">
    <location>
        <begin position="47"/>
        <end position="68"/>
    </location>
</feature>